<evidence type="ECO:0000256" key="2">
    <source>
        <dbReference type="SAM" id="MobiDB-lite"/>
    </source>
</evidence>
<gene>
    <name evidence="4" type="ORF">LSH36_15g18029</name>
</gene>
<dbReference type="InterPro" id="IPR036400">
    <property type="entry name" value="Cyt_B5-like_heme/steroid_sf"/>
</dbReference>
<dbReference type="GO" id="GO:0012505">
    <property type="term" value="C:endomembrane system"/>
    <property type="evidence" value="ECO:0007669"/>
    <property type="project" value="TreeGrafter"/>
</dbReference>
<proteinExistence type="inferred from homology"/>
<comment type="caution">
    <text evidence="4">The sequence shown here is derived from an EMBL/GenBank/DDBJ whole genome shotgun (WGS) entry which is preliminary data.</text>
</comment>
<evidence type="ECO:0000313" key="4">
    <source>
        <dbReference type="EMBL" id="KAK2168689.1"/>
    </source>
</evidence>
<dbReference type="Gene3D" id="3.10.120.10">
    <property type="entry name" value="Cytochrome b5-like heme/steroid binding domain"/>
    <property type="match status" value="1"/>
</dbReference>
<feature type="compositionally biased region" description="Polar residues" evidence="2">
    <location>
        <begin position="209"/>
        <end position="227"/>
    </location>
</feature>
<feature type="compositionally biased region" description="Basic and acidic residues" evidence="2">
    <location>
        <begin position="229"/>
        <end position="238"/>
    </location>
</feature>
<evidence type="ECO:0000313" key="5">
    <source>
        <dbReference type="Proteomes" id="UP001208570"/>
    </source>
</evidence>
<dbReference type="Pfam" id="PF00173">
    <property type="entry name" value="Cyt-b5"/>
    <property type="match status" value="1"/>
</dbReference>
<dbReference type="GO" id="GO:0016020">
    <property type="term" value="C:membrane"/>
    <property type="evidence" value="ECO:0007669"/>
    <property type="project" value="TreeGrafter"/>
</dbReference>
<evidence type="ECO:0000256" key="1">
    <source>
        <dbReference type="ARBA" id="ARBA00038357"/>
    </source>
</evidence>
<dbReference type="SMART" id="SM01117">
    <property type="entry name" value="Cyt-b5"/>
    <property type="match status" value="1"/>
</dbReference>
<comment type="similarity">
    <text evidence="1">Belongs to the cytochrome b5 family. MAPR subfamily.</text>
</comment>
<dbReference type="PANTHER" id="PTHR10281">
    <property type="entry name" value="MEMBRANE-ASSOCIATED PROGESTERONE RECEPTOR COMPONENT-RELATED"/>
    <property type="match status" value="1"/>
</dbReference>
<reference evidence="4" key="1">
    <citation type="journal article" date="2023" name="Mol. Biol. Evol.">
        <title>Third-Generation Sequencing Reveals the Adaptive Role of the Epigenome in Three Deep-Sea Polychaetes.</title>
        <authorList>
            <person name="Perez M."/>
            <person name="Aroh O."/>
            <person name="Sun Y."/>
            <person name="Lan Y."/>
            <person name="Juniper S.K."/>
            <person name="Young C.R."/>
            <person name="Angers B."/>
            <person name="Qian P.Y."/>
        </authorList>
    </citation>
    <scope>NUCLEOTIDE SEQUENCE</scope>
    <source>
        <strain evidence="4">P08H-3</strain>
    </source>
</reference>
<evidence type="ECO:0000259" key="3">
    <source>
        <dbReference type="SMART" id="SM01117"/>
    </source>
</evidence>
<dbReference type="EMBL" id="JAODUP010000015">
    <property type="protein sequence ID" value="KAK2168689.1"/>
    <property type="molecule type" value="Genomic_DNA"/>
</dbReference>
<feature type="region of interest" description="Disordered" evidence="2">
    <location>
        <begin position="84"/>
        <end position="104"/>
    </location>
</feature>
<feature type="domain" description="Cytochrome b5 heme-binding" evidence="3">
    <location>
        <begin position="240"/>
        <end position="336"/>
    </location>
</feature>
<dbReference type="InterPro" id="IPR050577">
    <property type="entry name" value="MAPR/NEUFC/NENF-like"/>
</dbReference>
<keyword evidence="5" id="KW-1185">Reference proteome</keyword>
<dbReference type="PANTHER" id="PTHR10281:SF76">
    <property type="entry name" value="CALCUTTA CUP-RELATED"/>
    <property type="match status" value="1"/>
</dbReference>
<feature type="region of interest" description="Disordered" evidence="2">
    <location>
        <begin position="195"/>
        <end position="238"/>
    </location>
</feature>
<sequence>MLRQLPGNTNIDHREIDDWYQTDRDTPAYAKMTDDEIVYCLTKITTHPLHQMMKVKTKCSTLIWRQKTMLTICASQRCVCYENRSPNDDESTARPGVTPGNRFRSTPRQVITADRTNVISLWERAARGQKPNRKMDCPGALSCYVSVLNRHPRRIRSLHLTWPKVGGSERIRGCATFRTRQKRVLRRSGMATMSDSLTTVQGPPHLPTISEQARVSESSGSRKNSLQHAGDHNGDELKPYTAEELGQYDGNGPDKRIMLAIRDKVYDVSSARDMYGPGAPYSKFAGRDATYSLAKFDLTAHDEPVDFDSLTKIEQDCLLNWETFYKEKYQLVGMLVRGRRKSLLMTPTRRAIKDRSNQKVRFSTTTVSYANKSHDVEQSASKTCSIL</sequence>
<name>A0AAD9KCH0_9ANNE</name>
<dbReference type="AlphaFoldDB" id="A0AAD9KCH0"/>
<dbReference type="SUPFAM" id="SSF55856">
    <property type="entry name" value="Cytochrome b5-like heme/steroid binding domain"/>
    <property type="match status" value="1"/>
</dbReference>
<dbReference type="InterPro" id="IPR001199">
    <property type="entry name" value="Cyt_B5-like_heme/steroid-bd"/>
</dbReference>
<protein>
    <recommendedName>
        <fullName evidence="3">Cytochrome b5 heme-binding domain-containing protein</fullName>
    </recommendedName>
</protein>
<organism evidence="4 5">
    <name type="scientific">Paralvinella palmiformis</name>
    <dbReference type="NCBI Taxonomy" id="53620"/>
    <lineage>
        <taxon>Eukaryota</taxon>
        <taxon>Metazoa</taxon>
        <taxon>Spiralia</taxon>
        <taxon>Lophotrochozoa</taxon>
        <taxon>Annelida</taxon>
        <taxon>Polychaeta</taxon>
        <taxon>Sedentaria</taxon>
        <taxon>Canalipalpata</taxon>
        <taxon>Terebellida</taxon>
        <taxon>Terebelliformia</taxon>
        <taxon>Alvinellidae</taxon>
        <taxon>Paralvinella</taxon>
    </lineage>
</organism>
<dbReference type="Proteomes" id="UP001208570">
    <property type="component" value="Unassembled WGS sequence"/>
</dbReference>
<accession>A0AAD9KCH0</accession>